<dbReference type="Gene3D" id="1.25.40.10">
    <property type="entry name" value="Tetratricopeptide repeat domain"/>
    <property type="match status" value="1"/>
</dbReference>
<keyword evidence="1" id="KW-0802">TPR repeat</keyword>
<accession>A0A399IZT2</accession>
<name>A0A399IZT2_9RHOB</name>
<dbReference type="Proteomes" id="UP000265848">
    <property type="component" value="Unassembled WGS sequence"/>
</dbReference>
<evidence type="ECO:0000256" key="1">
    <source>
        <dbReference type="PROSITE-ProRule" id="PRU00339"/>
    </source>
</evidence>
<sequence length="222" mass="24668">MGNLRRAAAVEVLPRVPGQWFHDRLEFRKGATQEFAMAERDPLTGALAHGDWPLAERLLMRAAHKGKPPAAVLYNLGRVMMEQGKWGPARTWLRRALARDKGHAKAWFELGRVELELGDLDAAGAAFGRVLGLTPGDSDARINLGRIVLRLGRYEELRAVLQPLAGRDVEVDGMLYRAAAELRLPEAEALRRDLWRRDGRGERAAALRALTRASKGCLPLDL</sequence>
<feature type="repeat" description="TPR" evidence="1">
    <location>
        <begin position="104"/>
        <end position="137"/>
    </location>
</feature>
<dbReference type="AlphaFoldDB" id="A0A399IZT2"/>
<proteinExistence type="predicted"/>
<dbReference type="EMBL" id="QWJJ01000008">
    <property type="protein sequence ID" value="RII38698.1"/>
    <property type="molecule type" value="Genomic_DNA"/>
</dbReference>
<dbReference type="Pfam" id="PF13432">
    <property type="entry name" value="TPR_16"/>
    <property type="match status" value="1"/>
</dbReference>
<dbReference type="InterPro" id="IPR019734">
    <property type="entry name" value="TPR_rpt"/>
</dbReference>
<dbReference type="InterPro" id="IPR011990">
    <property type="entry name" value="TPR-like_helical_dom_sf"/>
</dbReference>
<dbReference type="PROSITE" id="PS50005">
    <property type="entry name" value="TPR"/>
    <property type="match status" value="1"/>
</dbReference>
<protein>
    <submittedName>
        <fullName evidence="2">Tetratricopeptide repeat protein</fullName>
    </submittedName>
</protein>
<organism evidence="2 3">
    <name type="scientific">Pseudooceanicola sediminis</name>
    <dbReference type="NCBI Taxonomy" id="2211117"/>
    <lineage>
        <taxon>Bacteria</taxon>
        <taxon>Pseudomonadati</taxon>
        <taxon>Pseudomonadota</taxon>
        <taxon>Alphaproteobacteria</taxon>
        <taxon>Rhodobacterales</taxon>
        <taxon>Paracoccaceae</taxon>
        <taxon>Pseudooceanicola</taxon>
    </lineage>
</organism>
<reference evidence="2 3" key="1">
    <citation type="submission" date="2018-08" db="EMBL/GenBank/DDBJ databases">
        <title>Pseudooceanicola sediminis CY03 in the family Rhodobacteracea.</title>
        <authorList>
            <person name="Zhang Y.-J."/>
        </authorList>
    </citation>
    <scope>NUCLEOTIDE SEQUENCE [LARGE SCALE GENOMIC DNA]</scope>
    <source>
        <strain evidence="2 3">CY03</strain>
    </source>
</reference>
<dbReference type="SMART" id="SM00028">
    <property type="entry name" value="TPR"/>
    <property type="match status" value="2"/>
</dbReference>
<dbReference type="SUPFAM" id="SSF48452">
    <property type="entry name" value="TPR-like"/>
    <property type="match status" value="1"/>
</dbReference>
<gene>
    <name evidence="2" type="ORF">DL237_10595</name>
</gene>
<evidence type="ECO:0000313" key="3">
    <source>
        <dbReference type="Proteomes" id="UP000265848"/>
    </source>
</evidence>
<keyword evidence="3" id="KW-1185">Reference proteome</keyword>
<evidence type="ECO:0000313" key="2">
    <source>
        <dbReference type="EMBL" id="RII38698.1"/>
    </source>
</evidence>
<comment type="caution">
    <text evidence="2">The sequence shown here is derived from an EMBL/GenBank/DDBJ whole genome shotgun (WGS) entry which is preliminary data.</text>
</comment>